<dbReference type="InterPro" id="IPR025979">
    <property type="entry name" value="ChrR-like_cupin_dom"/>
</dbReference>
<evidence type="ECO:0000259" key="2">
    <source>
        <dbReference type="Pfam" id="PF12973"/>
    </source>
</evidence>
<name>A0ABS3E7S6_9GAMM</name>
<dbReference type="Gene3D" id="1.10.10.1320">
    <property type="entry name" value="Anti-sigma factor, zinc-finger domain"/>
    <property type="match status" value="1"/>
</dbReference>
<dbReference type="NCBIfam" id="TIGR02451">
    <property type="entry name" value="anti_sig_ChrR"/>
    <property type="match status" value="1"/>
</dbReference>
<evidence type="ECO:0000313" key="4">
    <source>
        <dbReference type="Proteomes" id="UP000664293"/>
    </source>
</evidence>
<evidence type="ECO:0000313" key="3">
    <source>
        <dbReference type="EMBL" id="MBN8431359.1"/>
    </source>
</evidence>
<dbReference type="EMBL" id="JAEKJR010000002">
    <property type="protein sequence ID" value="MBN8431359.1"/>
    <property type="molecule type" value="Genomic_DNA"/>
</dbReference>
<evidence type="ECO:0000256" key="1">
    <source>
        <dbReference type="SAM" id="MobiDB-lite"/>
    </source>
</evidence>
<dbReference type="Gene3D" id="2.60.120.10">
    <property type="entry name" value="Jelly Rolls"/>
    <property type="match status" value="1"/>
</dbReference>
<dbReference type="InterPro" id="IPR041916">
    <property type="entry name" value="Anti_sigma_zinc_sf"/>
</dbReference>
<dbReference type="InterPro" id="IPR014710">
    <property type="entry name" value="RmlC-like_jellyroll"/>
</dbReference>
<reference evidence="3 4" key="1">
    <citation type="submission" date="2020-12" db="EMBL/GenBank/DDBJ databases">
        <title>Oil enriched cultivation method for isolating marine PHA-producing bacteria.</title>
        <authorList>
            <person name="Zheng W."/>
            <person name="Yu S."/>
            <person name="Huang Y."/>
        </authorList>
    </citation>
    <scope>NUCLEOTIDE SEQUENCE [LARGE SCALE GENOMIC DNA]</scope>
    <source>
        <strain evidence="3 4">SN0-2</strain>
    </source>
</reference>
<organism evidence="3 4">
    <name type="scientific">Microbulbifer salipaludis</name>
    <dbReference type="NCBI Taxonomy" id="187980"/>
    <lineage>
        <taxon>Bacteria</taxon>
        <taxon>Pseudomonadati</taxon>
        <taxon>Pseudomonadota</taxon>
        <taxon>Gammaproteobacteria</taxon>
        <taxon>Cellvibrionales</taxon>
        <taxon>Microbulbiferaceae</taxon>
        <taxon>Microbulbifer</taxon>
    </lineage>
</organism>
<dbReference type="Pfam" id="PF12973">
    <property type="entry name" value="Cupin_7"/>
    <property type="match status" value="1"/>
</dbReference>
<keyword evidence="4" id="KW-1185">Reference proteome</keyword>
<dbReference type="InterPro" id="IPR012807">
    <property type="entry name" value="Anti-sigma_ChrR"/>
</dbReference>
<gene>
    <name evidence="3" type="ORF">JF535_10905</name>
</gene>
<feature type="region of interest" description="Disordered" evidence="1">
    <location>
        <begin position="78"/>
        <end position="109"/>
    </location>
</feature>
<dbReference type="SUPFAM" id="SSF51182">
    <property type="entry name" value="RmlC-like cupins"/>
    <property type="match status" value="1"/>
</dbReference>
<dbReference type="Proteomes" id="UP000664293">
    <property type="component" value="Unassembled WGS sequence"/>
</dbReference>
<proteinExistence type="predicted"/>
<dbReference type="CDD" id="cd20301">
    <property type="entry name" value="cupin_ChrR"/>
    <property type="match status" value="1"/>
</dbReference>
<feature type="compositionally biased region" description="Basic and acidic residues" evidence="1">
    <location>
        <begin position="86"/>
        <end position="97"/>
    </location>
</feature>
<comment type="caution">
    <text evidence="3">The sequence shown here is derived from an EMBL/GenBank/DDBJ whole genome shotgun (WGS) entry which is preliminary data.</text>
</comment>
<sequence length="243" mass="26421">MIHHHPDSNMMLEYASGSLSWAHSLVVSAHVQLCPKCAAQMKLLNGIGGTLLAASEPVTAAPAPEDSFARLMARIDEETGTSSAEPKPEEQQNEKRPANAAGTRSRKAKRDPIFAAVPPVVEKLLTTNPVLSWRRLSRGLKEARLTTGQNRHEVAFHRIAPGSKVAEHDHRGKEITMVLYGSFSDADGVYSTGDFLVREPGEVHRPTATQDQECLCLSVVEAPVALTGFWGKVINPFLSVRPS</sequence>
<dbReference type="InterPro" id="IPR011051">
    <property type="entry name" value="RmlC_Cupin_sf"/>
</dbReference>
<dbReference type="RefSeq" id="WP_207002000.1">
    <property type="nucleotide sequence ID" value="NZ_JAEKJR010000002.1"/>
</dbReference>
<accession>A0ABS3E7S6</accession>
<feature type="domain" description="ChrR-like cupin" evidence="2">
    <location>
        <begin position="130"/>
        <end position="217"/>
    </location>
</feature>
<protein>
    <submittedName>
        <fullName evidence="3">Cupin domain-containing protein</fullName>
    </submittedName>
</protein>